<dbReference type="CDD" id="cd15482">
    <property type="entry name" value="Sialidase_non-viral"/>
    <property type="match status" value="1"/>
</dbReference>
<dbReference type="VEuPathDB" id="TriTrypDB:TCDM_11792"/>
<feature type="compositionally biased region" description="Polar residues" evidence="1">
    <location>
        <begin position="805"/>
        <end position="816"/>
    </location>
</feature>
<dbReference type="InterPro" id="IPR021287">
    <property type="entry name" value="Trans-sialidase_CS"/>
</dbReference>
<protein>
    <submittedName>
        <fullName evidence="5">Putative trans-sialidase, Group V</fullName>
    </submittedName>
</protein>
<reference evidence="5 6" key="1">
    <citation type="journal article" date="2018" name="Microb. Genom.">
        <title>Expanding an expanded genome: long-read sequencing of Trypanosoma cruzi.</title>
        <authorList>
            <person name="Berna L."/>
            <person name="Rodriguez M."/>
            <person name="Chiribao M.L."/>
            <person name="Parodi-Talice A."/>
            <person name="Pita S."/>
            <person name="Rijo G."/>
            <person name="Alvarez-Valin F."/>
            <person name="Robello C."/>
        </authorList>
    </citation>
    <scope>NUCLEOTIDE SEQUENCE [LARGE SCALE GENOMIC DNA]</scope>
    <source>
        <strain evidence="5 6">Dm28c</strain>
    </source>
</reference>
<keyword evidence="2" id="KW-0812">Transmembrane</keyword>
<keyword evidence="2" id="KW-1133">Transmembrane helix</keyword>
<dbReference type="AlphaFoldDB" id="A0A2V2W362"/>
<evidence type="ECO:0000313" key="5">
    <source>
        <dbReference type="EMBL" id="PWV01949.1"/>
    </source>
</evidence>
<feature type="compositionally biased region" description="Low complexity" evidence="1">
    <location>
        <begin position="786"/>
        <end position="799"/>
    </location>
</feature>
<dbReference type="VEuPathDB" id="TriTrypDB:Tc_MARK_10096"/>
<keyword evidence="2" id="KW-0472">Membrane</keyword>
<evidence type="ECO:0000256" key="1">
    <source>
        <dbReference type="SAM" id="MobiDB-lite"/>
    </source>
</evidence>
<dbReference type="Pfam" id="PF11052">
    <property type="entry name" value="Tr-sialidase_C"/>
    <property type="match status" value="1"/>
</dbReference>
<dbReference type="VEuPathDB" id="TriTrypDB:TcG_12285"/>
<dbReference type="VEuPathDB" id="TriTrypDB:BCY84_18033"/>
<feature type="compositionally biased region" description="Polar residues" evidence="1">
    <location>
        <begin position="831"/>
        <end position="853"/>
    </location>
</feature>
<gene>
    <name evidence="5" type="ORF">C4B63_3g756</name>
</gene>
<dbReference type="SUPFAM" id="SSF49899">
    <property type="entry name" value="Concanavalin A-like lectins/glucanases"/>
    <property type="match status" value="1"/>
</dbReference>
<dbReference type="VEuPathDB" id="TriTrypDB:C4B63_3g756"/>
<evidence type="ECO:0000259" key="4">
    <source>
        <dbReference type="Pfam" id="PF22925"/>
    </source>
</evidence>
<feature type="domain" description="Trans-sialidase C-terminal" evidence="4">
    <location>
        <begin position="509"/>
        <end position="719"/>
    </location>
</feature>
<dbReference type="Gene3D" id="2.120.10.10">
    <property type="match status" value="1"/>
</dbReference>
<dbReference type="InterPro" id="IPR013320">
    <property type="entry name" value="ConA-like_dom_sf"/>
</dbReference>
<dbReference type="VEuPathDB" id="TriTrypDB:TcBrA4_0141690"/>
<feature type="region of interest" description="Disordered" evidence="1">
    <location>
        <begin position="1"/>
        <end position="36"/>
    </location>
</feature>
<organism evidence="5 6">
    <name type="scientific">Trypanosoma cruzi</name>
    <dbReference type="NCBI Taxonomy" id="5693"/>
    <lineage>
        <taxon>Eukaryota</taxon>
        <taxon>Discoba</taxon>
        <taxon>Euglenozoa</taxon>
        <taxon>Kinetoplastea</taxon>
        <taxon>Metakinetoplastina</taxon>
        <taxon>Trypanosomatida</taxon>
        <taxon>Trypanosomatidae</taxon>
        <taxon>Trypanosoma</taxon>
        <taxon>Schizotrypanum</taxon>
    </lineage>
</organism>
<dbReference type="Pfam" id="PF22925">
    <property type="entry name" value="TS_C"/>
    <property type="match status" value="1"/>
</dbReference>
<dbReference type="VEuPathDB" id="TriTrypDB:C3747_61g172"/>
<name>A0A2V2W362_TRYCR</name>
<dbReference type="VEuPathDB" id="TriTrypDB:TCSYLVIO_006612"/>
<feature type="compositionally biased region" description="Low complexity" evidence="1">
    <location>
        <begin position="738"/>
        <end position="755"/>
    </location>
</feature>
<dbReference type="VEuPathDB" id="TriTrypDB:TcCL_ESM08798"/>
<dbReference type="Proteomes" id="UP000246121">
    <property type="component" value="Unassembled WGS sequence"/>
</dbReference>
<accession>A0A2V2W362</accession>
<dbReference type="EMBL" id="PRFA01000003">
    <property type="protein sequence ID" value="PWV01949.1"/>
    <property type="molecule type" value="Genomic_DNA"/>
</dbReference>
<dbReference type="VEuPathDB" id="TriTrypDB:TcCLB.510483.60"/>
<dbReference type="GO" id="GO:0004308">
    <property type="term" value="F:exo-alpha-sialidase activity"/>
    <property type="evidence" value="ECO:0007669"/>
    <property type="project" value="InterPro"/>
</dbReference>
<dbReference type="InterPro" id="IPR055239">
    <property type="entry name" value="TS_C"/>
</dbReference>
<dbReference type="InterPro" id="IPR011040">
    <property type="entry name" value="Sialidase"/>
</dbReference>
<feature type="domain" description="Sialidase" evidence="3">
    <location>
        <begin position="92"/>
        <end position="446"/>
    </location>
</feature>
<dbReference type="SUPFAM" id="SSF50939">
    <property type="entry name" value="Sialidases"/>
    <property type="match status" value="1"/>
</dbReference>
<feature type="compositionally biased region" description="Basic and acidic residues" evidence="1">
    <location>
        <begin position="854"/>
        <end position="875"/>
    </location>
</feature>
<evidence type="ECO:0000313" key="6">
    <source>
        <dbReference type="Proteomes" id="UP000246121"/>
    </source>
</evidence>
<feature type="compositionally biased region" description="Basic and acidic residues" evidence="1">
    <location>
        <begin position="25"/>
        <end position="36"/>
    </location>
</feature>
<dbReference type="VEuPathDB" id="TriTrypDB:Tc_MARK_5476"/>
<proteinExistence type="predicted"/>
<dbReference type="Gene3D" id="2.60.120.200">
    <property type="match status" value="1"/>
</dbReference>
<feature type="region of interest" description="Disordered" evidence="1">
    <location>
        <begin position="734"/>
        <end position="875"/>
    </location>
</feature>
<evidence type="ECO:0000256" key="2">
    <source>
        <dbReference type="SAM" id="Phobius"/>
    </source>
</evidence>
<dbReference type="Pfam" id="PF13859">
    <property type="entry name" value="BNR_3"/>
    <property type="match status" value="1"/>
</dbReference>
<feature type="transmembrane region" description="Helical" evidence="2">
    <location>
        <begin position="43"/>
        <end position="64"/>
    </location>
</feature>
<evidence type="ECO:0000259" key="3">
    <source>
        <dbReference type="Pfam" id="PF13859"/>
    </source>
</evidence>
<dbReference type="InterPro" id="IPR036278">
    <property type="entry name" value="Sialidase_sf"/>
</dbReference>
<comment type="caution">
    <text evidence="5">The sequence shown here is derived from an EMBL/GenBank/DDBJ whole genome shotgun (WGS) entry which is preliminary data.</text>
</comment>
<sequence length="919" mass="97090">MLSRVAAVKAPRTHSRCRVTGSSGRRREGRESEPQRRNMSRHLFYFAVPLLIVVMVCCNGGGAAGAAGQSTVSKFEWKNADEDGLSVKSLVAPGLLKVGSDVFAVAAATCGKEDNDDNTFTGIASQLLTIDKGKEPKEEFPKDAKKGTKVLEKVVPQGEKKKVDVSRPTTIVKGSDIYMLVGKYSEKPAAGDSVEGGADDSGLLLVKGKVSDEGNKQIDWKETTDLSRAAFGEELQSWEELIGSGGSGFEMKGDKLVFPVEGTKKANNKEGEVKATTVSLIIYSTDATNSWKLSKEAPDDGCSDPSVVEWEKDEKLIMMTACGDGRRRVYESGDMGESWTEALGTLSRVWTNKQGEEVKGIRSGFITATIGDDNRNVLLVTLPVYPKEEDGKEENGKGKLHLWLTDNTHIVDIGPVSDDDAAASSLLYKSGKDETNEKEELIALYEKKDDEGKPSPGMVSVPLTAQLQRVKDVLATWKKADDIVSKLCTSSNPAKGASPENACSTTVKITDGLVGFLSGNISDGKWRDEYLGVDATVKGNNEEGKKATKTSDGVKFTGACAEWPVGSQGENQLYHFANYNFTLVATVSIDKVLPEEEGSPIPLLGVKVIDDGKTVLFGLSYDKEKKWQVLCGGGQNKDHSSDWEPDTTHQVAIVLQNGTQGSAYVDDILVGNAQCNLQDMDSTRISHFYIGGDGSSTGSEEDVSVTVTNVLLYNRPLSSDEIAGLAKNKITIPKPEVPKTSTTSPLSPSVSGSPVQGTAPLSNSAGQLQSEQRQQKVSNTAGAGGASTPATSTAAASSGQEPVKQPTSGTSPSGNKNADGAPSSDADPTVTPGTSPDGGQTVDGGSTADSEPTTDTREGGTNGQEKEEVNSHKGEVNAAALSSSLGNLSQGNNSDAGTVRGSGLLPLLLLLGLWVFAAL</sequence>
<feature type="compositionally biased region" description="Polar residues" evidence="1">
    <location>
        <begin position="759"/>
        <end position="779"/>
    </location>
</feature>
<dbReference type="InterPro" id="IPR008377">
    <property type="entry name" value="Sialidase_trypan"/>
</dbReference>
<dbReference type="PRINTS" id="PR01803">
    <property type="entry name" value="TCSIALIDASE"/>
</dbReference>